<dbReference type="Gene3D" id="3.40.430.10">
    <property type="entry name" value="Dihydrofolate Reductase, subunit A"/>
    <property type="match status" value="1"/>
</dbReference>
<dbReference type="OrthoDB" id="3427770at2"/>
<dbReference type="PANTHER" id="PTHR38011:SF11">
    <property type="entry name" value="2,5-DIAMINO-6-RIBOSYLAMINO-4(3H)-PYRIMIDINONE 5'-PHOSPHATE REDUCTASE"/>
    <property type="match status" value="1"/>
</dbReference>
<dbReference type="AlphaFoldDB" id="A0A7L5AE17"/>
<evidence type="ECO:0000259" key="1">
    <source>
        <dbReference type="Pfam" id="PF01872"/>
    </source>
</evidence>
<gene>
    <name evidence="2" type="ORF">BHD05_01305</name>
</gene>
<feature type="domain" description="Bacterial bifunctional deaminase-reductase C-terminal" evidence="1">
    <location>
        <begin position="79"/>
        <end position="177"/>
    </location>
</feature>
<dbReference type="InterPro" id="IPR002734">
    <property type="entry name" value="RibDG_C"/>
</dbReference>
<protein>
    <submittedName>
        <fullName evidence="2">Deaminase</fullName>
    </submittedName>
</protein>
<proteinExistence type="predicted"/>
<accession>A0A7L5AE17</accession>
<name>A0A7L5AE17_9MICO</name>
<sequence length="193" mass="21343">MTRVVYYTASSLNGLLADENNSLDWLFSVEQDADHNEADFSGFLAGIGVLVEGSTTYQWVLEHEGLLEYPERWQQFYGNRATFVFTSRTLPAVEAADIRFVSGGVAEVYPELIRAARDGDIWIIGGGDIAGQFADAGLLDEIQVTFAPAFLTGGAPLLPRRIDPDRLRLRSVEQRGQFAHLILDVVKAEVPRP</sequence>
<evidence type="ECO:0000313" key="2">
    <source>
        <dbReference type="EMBL" id="QHO68470.1"/>
    </source>
</evidence>
<dbReference type="GO" id="GO:0008703">
    <property type="term" value="F:5-amino-6-(5-phosphoribosylamino)uracil reductase activity"/>
    <property type="evidence" value="ECO:0007669"/>
    <property type="project" value="InterPro"/>
</dbReference>
<reference evidence="2 3" key="1">
    <citation type="submission" date="2016-09" db="EMBL/GenBank/DDBJ databases">
        <title>Complete genome sequence of microbes from the polar regions.</title>
        <authorList>
            <person name="Liao L."/>
            <person name="Chen B."/>
        </authorList>
    </citation>
    <scope>NUCLEOTIDE SEQUENCE [LARGE SCALE GENOMIC DNA]</scope>
    <source>
        <strain evidence="2 3">ZS314</strain>
    </source>
</reference>
<dbReference type="SUPFAM" id="SSF53597">
    <property type="entry name" value="Dihydrofolate reductase-like"/>
    <property type="match status" value="1"/>
</dbReference>
<evidence type="ECO:0000313" key="3">
    <source>
        <dbReference type="Proteomes" id="UP000464507"/>
    </source>
</evidence>
<dbReference type="PANTHER" id="PTHR38011">
    <property type="entry name" value="DIHYDROFOLATE REDUCTASE FAMILY PROTEIN (AFU_ORTHOLOGUE AFUA_8G06820)"/>
    <property type="match status" value="1"/>
</dbReference>
<dbReference type="Pfam" id="PF01872">
    <property type="entry name" value="RibD_C"/>
    <property type="match status" value="1"/>
</dbReference>
<organism evidence="2 3">
    <name type="scientific">Marisediminicola antarctica</name>
    <dbReference type="NCBI Taxonomy" id="674079"/>
    <lineage>
        <taxon>Bacteria</taxon>
        <taxon>Bacillati</taxon>
        <taxon>Actinomycetota</taxon>
        <taxon>Actinomycetes</taxon>
        <taxon>Micrococcales</taxon>
        <taxon>Microbacteriaceae</taxon>
        <taxon>Marisediminicola</taxon>
    </lineage>
</organism>
<dbReference type="InterPro" id="IPR050765">
    <property type="entry name" value="Riboflavin_Biosynth_HTPR"/>
</dbReference>
<keyword evidence="3" id="KW-1185">Reference proteome</keyword>
<dbReference type="EMBL" id="CP017146">
    <property type="protein sequence ID" value="QHO68470.1"/>
    <property type="molecule type" value="Genomic_DNA"/>
</dbReference>
<dbReference type="GO" id="GO:0009231">
    <property type="term" value="P:riboflavin biosynthetic process"/>
    <property type="evidence" value="ECO:0007669"/>
    <property type="project" value="InterPro"/>
</dbReference>
<dbReference type="InterPro" id="IPR024072">
    <property type="entry name" value="DHFR-like_dom_sf"/>
</dbReference>
<dbReference type="Proteomes" id="UP000464507">
    <property type="component" value="Chromosome"/>
</dbReference>
<dbReference type="RefSeq" id="WP_161884830.1">
    <property type="nucleotide sequence ID" value="NZ_CP017146.1"/>
</dbReference>
<dbReference type="KEGG" id="mant:BHD05_01305"/>